<dbReference type="EMBL" id="NBWZ01000001">
    <property type="protein sequence ID" value="RFA09027.1"/>
    <property type="molecule type" value="Genomic_DNA"/>
</dbReference>
<evidence type="ECO:0000313" key="1">
    <source>
        <dbReference type="EMBL" id="RFA09027.1"/>
    </source>
</evidence>
<comment type="caution">
    <text evidence="1">The sequence shown here is derived from an EMBL/GenBank/DDBJ whole genome shotgun (WGS) entry which is preliminary data.</text>
</comment>
<name>A0A3E0VJJ2_9MICO</name>
<sequence>MTSDSSEIQVVQEKLAAHGASEAQQESLLTKLANGVAWDAQTGASPTSTISSLVDGYTTTTKLFSDGSYVESRAQLPKPFAISAIEASGPADSVDSCTLGSGVGSFPFSGCHIATDQAFFTIDFFIDGQTSQINQTAVTRAYGLQYTMAGGSVDSSDLVIAKSGGSESLAIGTLYATMYGGGYSQTLTLTAHVTSTITDTSP</sequence>
<protein>
    <submittedName>
        <fullName evidence="1">Uncharacterized protein</fullName>
    </submittedName>
</protein>
<dbReference type="Proteomes" id="UP000256486">
    <property type="component" value="Unassembled WGS sequence"/>
</dbReference>
<organism evidence="1 2">
    <name type="scientific">Subtercola boreus</name>
    <dbReference type="NCBI Taxonomy" id="120213"/>
    <lineage>
        <taxon>Bacteria</taxon>
        <taxon>Bacillati</taxon>
        <taxon>Actinomycetota</taxon>
        <taxon>Actinomycetes</taxon>
        <taxon>Micrococcales</taxon>
        <taxon>Microbacteriaceae</taxon>
        <taxon>Subtercola</taxon>
    </lineage>
</organism>
<reference evidence="1 2" key="1">
    <citation type="submission" date="2017-04" db="EMBL/GenBank/DDBJ databases">
        <title>Comparative genome analysis of Subtercola boreus.</title>
        <authorList>
            <person name="Cho Y.-J."/>
            <person name="Cho A."/>
            <person name="Kim O.-S."/>
            <person name="Lee J.-I."/>
        </authorList>
    </citation>
    <scope>NUCLEOTIDE SEQUENCE [LARGE SCALE GENOMIC DNA]</scope>
    <source>
        <strain evidence="1 2">K300</strain>
    </source>
</reference>
<keyword evidence="2" id="KW-1185">Reference proteome</keyword>
<proteinExistence type="predicted"/>
<gene>
    <name evidence="1" type="ORF">B7R54_07165</name>
</gene>
<evidence type="ECO:0000313" key="2">
    <source>
        <dbReference type="Proteomes" id="UP000256486"/>
    </source>
</evidence>
<accession>A0A3E0VJJ2</accession>
<dbReference type="AlphaFoldDB" id="A0A3E0VJJ2"/>